<evidence type="ECO:0000313" key="2">
    <source>
        <dbReference type="EMBL" id="SDK28501.1"/>
    </source>
</evidence>
<gene>
    <name evidence="2" type="ORF">SAMN05421823_102351</name>
</gene>
<organism evidence="2 3">
    <name type="scientific">Catalinimonas alkaloidigena</name>
    <dbReference type="NCBI Taxonomy" id="1075417"/>
    <lineage>
        <taxon>Bacteria</taxon>
        <taxon>Pseudomonadati</taxon>
        <taxon>Bacteroidota</taxon>
        <taxon>Cytophagia</taxon>
        <taxon>Cytophagales</taxon>
        <taxon>Catalimonadaceae</taxon>
        <taxon>Catalinimonas</taxon>
    </lineage>
</organism>
<name>A0A1G9AMM9_9BACT</name>
<evidence type="ECO:0000313" key="3">
    <source>
        <dbReference type="Proteomes" id="UP000198510"/>
    </source>
</evidence>
<accession>A0A1G9AMM9</accession>
<proteinExistence type="predicted"/>
<keyword evidence="3" id="KW-1185">Reference proteome</keyword>
<reference evidence="2 3" key="1">
    <citation type="submission" date="2016-10" db="EMBL/GenBank/DDBJ databases">
        <authorList>
            <person name="de Groot N.N."/>
        </authorList>
    </citation>
    <scope>NUCLEOTIDE SEQUENCE [LARGE SCALE GENOMIC DNA]</scope>
    <source>
        <strain evidence="2 3">DSM 25186</strain>
    </source>
</reference>
<feature type="transmembrane region" description="Helical" evidence="1">
    <location>
        <begin position="84"/>
        <end position="103"/>
    </location>
</feature>
<dbReference type="RefSeq" id="WP_089679931.1">
    <property type="nucleotide sequence ID" value="NZ_FNFO01000002.1"/>
</dbReference>
<evidence type="ECO:0000256" key="1">
    <source>
        <dbReference type="SAM" id="Phobius"/>
    </source>
</evidence>
<dbReference type="AlphaFoldDB" id="A0A1G9AMM9"/>
<keyword evidence="1" id="KW-0812">Transmembrane</keyword>
<dbReference type="Proteomes" id="UP000198510">
    <property type="component" value="Unassembled WGS sequence"/>
</dbReference>
<protein>
    <submittedName>
        <fullName evidence="2">Uncharacterized protein</fullName>
    </submittedName>
</protein>
<dbReference type="OrthoDB" id="677977at2"/>
<feature type="transmembrane region" description="Helical" evidence="1">
    <location>
        <begin position="123"/>
        <end position="140"/>
    </location>
</feature>
<keyword evidence="1" id="KW-1133">Transmembrane helix</keyword>
<sequence>MRSPISASFLGGMAGAVALTAVHESIRQVVPQAPRIDLVGIRAINSIIRGTDFKQPDAETKRGMALSGDLMANATFYSLAGTSWAKGVLLGLGAGLGGLILPGKLGLGDAPTNRTTETQVMTVGYYVLGGIAAVAATRALKKYLK</sequence>
<dbReference type="EMBL" id="FNFO01000002">
    <property type="protein sequence ID" value="SDK28501.1"/>
    <property type="molecule type" value="Genomic_DNA"/>
</dbReference>
<keyword evidence="1" id="KW-0472">Membrane</keyword>